<evidence type="ECO:0000256" key="10">
    <source>
        <dbReference type="SAM" id="Phobius"/>
    </source>
</evidence>
<evidence type="ECO:0000256" key="9">
    <source>
        <dbReference type="ARBA" id="ARBA00039733"/>
    </source>
</evidence>
<feature type="transmembrane region" description="Helical" evidence="10">
    <location>
        <begin position="315"/>
        <end position="333"/>
    </location>
</feature>
<evidence type="ECO:0000256" key="6">
    <source>
        <dbReference type="ARBA" id="ARBA00022989"/>
    </source>
</evidence>
<sequence length="437" mass="47553">MLTNLKNIFKVQDLRNKVLFTLLMIALYRLGAHLPTPGIDVGALKELKAQSEQGGILAFLQLFSGGALTNFAIFALGIMPYITASIIMQILGVVIPKLEEWQNQGAVGQRKITQYTRYVTIGIAILQSTGLAYLFHNGGGGLTQGNTTNIDLVPNFDVWHVMLIVLTLTTGTALLMWMGELITQRGIGNGMSLLIFASVVSLLPSQMGQIKANAGWIAVIFVLAGYALITVAIVFVEQGQRRIPVQFAKRVVGRRMYGGQSTYIPLKVNQSGVIPIIFASSVLYLPQLLTFVLPADGWGATTQDWVSSNLVTPNAPIHLLVFGLLIIGFAYFYTAITFDPVKQADTLRKQGGFIPGIRPGPQTERYLAKVLSRITLPGALFIAAVALIPSYILTTYLPGTQVSFTGISILIAVGVALETMKQIDSQLMMRNYEGFLK</sequence>
<keyword evidence="7" id="KW-0811">Translocation</keyword>
<evidence type="ECO:0000256" key="1">
    <source>
        <dbReference type="ARBA" id="ARBA00004141"/>
    </source>
</evidence>
<name>A0A6J6H099_9ZZZZ</name>
<gene>
    <name evidence="11" type="ORF">UFOPK1835_00497</name>
</gene>
<dbReference type="HAMAP" id="MF_01465">
    <property type="entry name" value="SecY"/>
    <property type="match status" value="1"/>
</dbReference>
<evidence type="ECO:0000256" key="2">
    <source>
        <dbReference type="ARBA" id="ARBA00005751"/>
    </source>
</evidence>
<feature type="transmembrane region" description="Helical" evidence="10">
    <location>
        <begin position="273"/>
        <end position="295"/>
    </location>
</feature>
<dbReference type="FunFam" id="1.10.3370.10:FF:000001">
    <property type="entry name" value="Preprotein translocase subunit SecY"/>
    <property type="match status" value="1"/>
</dbReference>
<feature type="transmembrane region" description="Helical" evidence="10">
    <location>
        <begin position="214"/>
        <end position="236"/>
    </location>
</feature>
<protein>
    <recommendedName>
        <fullName evidence="9">Protein translocase subunit SecY</fullName>
    </recommendedName>
</protein>
<keyword evidence="5" id="KW-0653">Protein transport</keyword>
<evidence type="ECO:0000256" key="4">
    <source>
        <dbReference type="ARBA" id="ARBA00022692"/>
    </source>
</evidence>
<dbReference type="InterPro" id="IPR030659">
    <property type="entry name" value="SecY_CS"/>
</dbReference>
<feature type="transmembrane region" description="Helical" evidence="10">
    <location>
        <begin position="190"/>
        <end position="208"/>
    </location>
</feature>
<evidence type="ECO:0000256" key="7">
    <source>
        <dbReference type="ARBA" id="ARBA00023010"/>
    </source>
</evidence>
<proteinExistence type="inferred from homology"/>
<evidence type="ECO:0000313" key="11">
    <source>
        <dbReference type="EMBL" id="CAB4602208.1"/>
    </source>
</evidence>
<feature type="transmembrane region" description="Helical" evidence="10">
    <location>
        <begin position="115"/>
        <end position="136"/>
    </location>
</feature>
<dbReference type="GO" id="GO:0015031">
    <property type="term" value="P:protein transport"/>
    <property type="evidence" value="ECO:0007669"/>
    <property type="project" value="UniProtKB-KW"/>
</dbReference>
<dbReference type="NCBIfam" id="TIGR00967">
    <property type="entry name" value="3a0501s007"/>
    <property type="match status" value="1"/>
</dbReference>
<feature type="transmembrane region" description="Helical" evidence="10">
    <location>
        <begin position="374"/>
        <end position="396"/>
    </location>
</feature>
<evidence type="ECO:0000256" key="5">
    <source>
        <dbReference type="ARBA" id="ARBA00022927"/>
    </source>
</evidence>
<dbReference type="InterPro" id="IPR023201">
    <property type="entry name" value="SecY_dom_sf"/>
</dbReference>
<evidence type="ECO:0000256" key="3">
    <source>
        <dbReference type="ARBA" id="ARBA00022448"/>
    </source>
</evidence>
<feature type="transmembrane region" description="Helical" evidence="10">
    <location>
        <begin position="156"/>
        <end position="178"/>
    </location>
</feature>
<dbReference type="SUPFAM" id="SSF103491">
    <property type="entry name" value="Preprotein translocase SecY subunit"/>
    <property type="match status" value="1"/>
</dbReference>
<organism evidence="11">
    <name type="scientific">freshwater metagenome</name>
    <dbReference type="NCBI Taxonomy" id="449393"/>
    <lineage>
        <taxon>unclassified sequences</taxon>
        <taxon>metagenomes</taxon>
        <taxon>ecological metagenomes</taxon>
    </lineage>
</organism>
<keyword evidence="8 10" id="KW-0472">Membrane</keyword>
<reference evidence="11" key="1">
    <citation type="submission" date="2020-05" db="EMBL/GenBank/DDBJ databases">
        <authorList>
            <person name="Chiriac C."/>
            <person name="Salcher M."/>
            <person name="Ghai R."/>
            <person name="Kavagutti S V."/>
        </authorList>
    </citation>
    <scope>NUCLEOTIDE SEQUENCE</scope>
</reference>
<keyword evidence="6 10" id="KW-1133">Transmembrane helix</keyword>
<dbReference type="InterPro" id="IPR002208">
    <property type="entry name" value="SecY/SEC61-alpha"/>
</dbReference>
<dbReference type="EMBL" id="CAEZUP010000013">
    <property type="protein sequence ID" value="CAB4602208.1"/>
    <property type="molecule type" value="Genomic_DNA"/>
</dbReference>
<dbReference type="InterPro" id="IPR026593">
    <property type="entry name" value="SecY"/>
</dbReference>
<keyword evidence="4 10" id="KW-0812">Transmembrane</keyword>
<dbReference type="PIRSF" id="PIRSF004557">
    <property type="entry name" value="SecY"/>
    <property type="match status" value="1"/>
</dbReference>
<dbReference type="PRINTS" id="PR00303">
    <property type="entry name" value="SECYTRNLCASE"/>
</dbReference>
<dbReference type="PANTHER" id="PTHR10906">
    <property type="entry name" value="SECY/SEC61-ALPHA FAMILY MEMBER"/>
    <property type="match status" value="1"/>
</dbReference>
<dbReference type="GO" id="GO:0016020">
    <property type="term" value="C:membrane"/>
    <property type="evidence" value="ECO:0007669"/>
    <property type="project" value="UniProtKB-SubCell"/>
</dbReference>
<feature type="transmembrane region" description="Helical" evidence="10">
    <location>
        <begin position="71"/>
        <end position="95"/>
    </location>
</feature>
<keyword evidence="3" id="KW-0813">Transport</keyword>
<feature type="transmembrane region" description="Helical" evidence="10">
    <location>
        <begin position="402"/>
        <end position="420"/>
    </location>
</feature>
<evidence type="ECO:0000256" key="8">
    <source>
        <dbReference type="ARBA" id="ARBA00023136"/>
    </source>
</evidence>
<dbReference type="AlphaFoldDB" id="A0A6J6H099"/>
<comment type="subcellular location">
    <subcellularLocation>
        <location evidence="1">Membrane</location>
        <topology evidence="1">Multi-pass membrane protein</topology>
    </subcellularLocation>
</comment>
<dbReference type="PROSITE" id="PS00756">
    <property type="entry name" value="SECY_2"/>
    <property type="match status" value="1"/>
</dbReference>
<dbReference type="Gene3D" id="1.10.3370.10">
    <property type="entry name" value="SecY subunit domain"/>
    <property type="match status" value="1"/>
</dbReference>
<comment type="similarity">
    <text evidence="2">Belongs to the SecY/SEC61-alpha family.</text>
</comment>
<accession>A0A6J6H099</accession>
<dbReference type="Pfam" id="PF00344">
    <property type="entry name" value="SecY"/>
    <property type="match status" value="1"/>
</dbReference>